<dbReference type="InterPro" id="IPR015353">
    <property type="entry name" value="Rubisco_LSMT_subst-bd"/>
</dbReference>
<dbReference type="PANTHER" id="PTHR13271:SF143">
    <property type="entry name" value="SET DOMAIN-CONTAINING PROTEIN"/>
    <property type="match status" value="1"/>
</dbReference>
<keyword evidence="1" id="KW-0489">Methyltransferase</keyword>
<keyword evidence="3" id="KW-0949">S-adenosyl-L-methionine</keyword>
<dbReference type="OMA" id="RCKFLER"/>
<dbReference type="AlphaFoldDB" id="A7SND2"/>
<dbReference type="SUPFAM" id="SSF81822">
    <property type="entry name" value="RuBisCo LSMT C-terminal, substrate-binding domain"/>
    <property type="match status" value="1"/>
</dbReference>
<keyword evidence="4" id="KW-0732">Signal</keyword>
<dbReference type="GO" id="GO:0016279">
    <property type="term" value="F:protein-lysine N-methyltransferase activity"/>
    <property type="evidence" value="ECO:0000318"/>
    <property type="project" value="GO_Central"/>
</dbReference>
<dbReference type="CDD" id="cd10527">
    <property type="entry name" value="SET_LSMT"/>
    <property type="match status" value="1"/>
</dbReference>
<dbReference type="Pfam" id="PF09273">
    <property type="entry name" value="Rubis-subs-bind"/>
    <property type="match status" value="1"/>
</dbReference>
<dbReference type="SUPFAM" id="SSF82199">
    <property type="entry name" value="SET domain"/>
    <property type="match status" value="1"/>
</dbReference>
<dbReference type="PANTHER" id="PTHR13271">
    <property type="entry name" value="UNCHARACTERIZED PUTATIVE METHYLTRANSFERASE"/>
    <property type="match status" value="1"/>
</dbReference>
<sequence length="463" mass="52916">MFHGRYIRLFFFFVFCLVLSENVKGDQILKEFTDWLEAHGSKCRCHFILDNRPEGAKTMVMADRRIHDRESIFMVPESIIVTPAIVERSSLGPSLDMVSLIEERISKESDMTRQAVMRVAMLTLYVLYGIQTKDQEWTPYFNLLMRNSRCDLLWQWTDKELEELQSAALKNRAQKWGLEVKMLVSNIIPKLEQGGMFPDGLTTDQLQNAMCVIQSRSFNITDAKGSQTRALIPGRDLFPYDPTVPSTWWSKTGALRYRYANKEIEHGDAIYNNLSPAGDSTQVLMDHGVFSTKGSKFVTNLPRHGMIATRELAERLSIKHKIRYSDRFTFKSVALPYFRLESLTGQEARELLDIIRKDETSLAAAKIAIKSPMLYHKSHKYFSCKSEVVALNTLSVHLSEELRGMPTSITDDEAFLKKGKQSRRASIATAYRLRFKKLVTHALDVTSASAVETKRKCLSGEEL</sequence>
<dbReference type="STRING" id="45351.A7SND2"/>
<feature type="chain" id="PRO_5002714532" description="Rubisco LSMT substrate-binding domain-containing protein" evidence="4">
    <location>
        <begin position="26"/>
        <end position="463"/>
    </location>
</feature>
<proteinExistence type="predicted"/>
<dbReference type="InParanoid" id="A7SND2"/>
<dbReference type="InterPro" id="IPR036464">
    <property type="entry name" value="Rubisco_LSMT_subst-bd_sf"/>
</dbReference>
<keyword evidence="7" id="KW-1185">Reference proteome</keyword>
<dbReference type="InterPro" id="IPR050600">
    <property type="entry name" value="SETD3_SETD6_MTase"/>
</dbReference>
<dbReference type="EMBL" id="DS469719">
    <property type="protein sequence ID" value="EDO34763.1"/>
    <property type="molecule type" value="Genomic_DNA"/>
</dbReference>
<gene>
    <name evidence="6" type="ORF">NEMVEDRAFT_v1g246352</name>
</gene>
<accession>A7SND2</accession>
<name>A7SND2_NEMVE</name>
<dbReference type="Gene3D" id="3.90.1420.10">
    <property type="entry name" value="Rubisco LSMT, substrate-binding domain"/>
    <property type="match status" value="1"/>
</dbReference>
<reference evidence="6 7" key="1">
    <citation type="journal article" date="2007" name="Science">
        <title>Sea anemone genome reveals ancestral eumetazoan gene repertoire and genomic organization.</title>
        <authorList>
            <person name="Putnam N.H."/>
            <person name="Srivastava M."/>
            <person name="Hellsten U."/>
            <person name="Dirks B."/>
            <person name="Chapman J."/>
            <person name="Salamov A."/>
            <person name="Terry A."/>
            <person name="Shapiro H."/>
            <person name="Lindquist E."/>
            <person name="Kapitonov V.V."/>
            <person name="Jurka J."/>
            <person name="Genikhovich G."/>
            <person name="Grigoriev I.V."/>
            <person name="Lucas S.M."/>
            <person name="Steele R.E."/>
            <person name="Finnerty J.R."/>
            <person name="Technau U."/>
            <person name="Martindale M.Q."/>
            <person name="Rokhsar D.S."/>
        </authorList>
    </citation>
    <scope>NUCLEOTIDE SEQUENCE [LARGE SCALE GENOMIC DNA]</scope>
    <source>
        <strain evidence="7">CH2 X CH6</strain>
    </source>
</reference>
<feature type="domain" description="Rubisco LSMT substrate-binding" evidence="5">
    <location>
        <begin position="334"/>
        <end position="437"/>
    </location>
</feature>
<evidence type="ECO:0000256" key="4">
    <source>
        <dbReference type="SAM" id="SignalP"/>
    </source>
</evidence>
<evidence type="ECO:0000256" key="1">
    <source>
        <dbReference type="ARBA" id="ARBA00022603"/>
    </source>
</evidence>
<evidence type="ECO:0000256" key="2">
    <source>
        <dbReference type="ARBA" id="ARBA00022679"/>
    </source>
</evidence>
<evidence type="ECO:0000313" key="7">
    <source>
        <dbReference type="Proteomes" id="UP000001593"/>
    </source>
</evidence>
<protein>
    <recommendedName>
        <fullName evidence="5">Rubisco LSMT substrate-binding domain-containing protein</fullName>
    </recommendedName>
</protein>
<organism evidence="6 7">
    <name type="scientific">Nematostella vectensis</name>
    <name type="common">Starlet sea anemone</name>
    <dbReference type="NCBI Taxonomy" id="45351"/>
    <lineage>
        <taxon>Eukaryota</taxon>
        <taxon>Metazoa</taxon>
        <taxon>Cnidaria</taxon>
        <taxon>Anthozoa</taxon>
        <taxon>Hexacorallia</taxon>
        <taxon>Actiniaria</taxon>
        <taxon>Edwardsiidae</taxon>
        <taxon>Nematostella</taxon>
    </lineage>
</organism>
<dbReference type="Proteomes" id="UP000001593">
    <property type="component" value="Unassembled WGS sequence"/>
</dbReference>
<keyword evidence="2" id="KW-0808">Transferase</keyword>
<feature type="signal peptide" evidence="4">
    <location>
        <begin position="1"/>
        <end position="25"/>
    </location>
</feature>
<evidence type="ECO:0000259" key="5">
    <source>
        <dbReference type="Pfam" id="PF09273"/>
    </source>
</evidence>
<dbReference type="HOGENOM" id="CLU_590948_0_0_1"/>
<evidence type="ECO:0000313" key="6">
    <source>
        <dbReference type="EMBL" id="EDO34763.1"/>
    </source>
</evidence>
<evidence type="ECO:0000256" key="3">
    <source>
        <dbReference type="ARBA" id="ARBA00022691"/>
    </source>
</evidence>
<dbReference type="InterPro" id="IPR046341">
    <property type="entry name" value="SET_dom_sf"/>
</dbReference>
<dbReference type="GO" id="GO:0032259">
    <property type="term" value="P:methylation"/>
    <property type="evidence" value="ECO:0007669"/>
    <property type="project" value="UniProtKB-KW"/>
</dbReference>
<dbReference type="Gene3D" id="3.90.1410.10">
    <property type="entry name" value="set domain protein methyltransferase, domain 1"/>
    <property type="match status" value="1"/>
</dbReference>